<dbReference type="PANTHER" id="PTHR47506:SF6">
    <property type="entry name" value="HTH-TYPE TRANSCRIPTIONAL REPRESSOR NEMR"/>
    <property type="match status" value="1"/>
</dbReference>
<dbReference type="InterPro" id="IPR036271">
    <property type="entry name" value="Tet_transcr_reg_TetR-rel_C_sf"/>
</dbReference>
<accession>A4XBW8</accession>
<sequence length="225" mass="24246">MPTTSRNRTQQVEQIREHVLGTADRLYYHRGIHAVGMDVLRDESGVSLRRLYQLFPSKETLVEAVLHRRRQIWNTWVDDAVAAGGGTPRGQLLAIYDMLARWSTEDGFRGCIFVNAFSELGGTTPHIAALVRDQKVQFQQRLAGIVAATGAPAALADQLAVLAEGAQTTAAITGTDSPVHHARTAATTLIDTALGPDPVGPAVRHFAPAGPRVARRRLEEGGASA</sequence>
<keyword evidence="2 4" id="KW-0238">DNA-binding</keyword>
<dbReference type="GO" id="GO:0003677">
    <property type="term" value="F:DNA binding"/>
    <property type="evidence" value="ECO:0007669"/>
    <property type="project" value="UniProtKB-UniRule"/>
</dbReference>
<dbReference type="Proteomes" id="UP000000235">
    <property type="component" value="Chromosome"/>
</dbReference>
<dbReference type="SUPFAM" id="SSF48498">
    <property type="entry name" value="Tetracyclin repressor-like, C-terminal domain"/>
    <property type="match status" value="1"/>
</dbReference>
<dbReference type="eggNOG" id="COG1309">
    <property type="taxonomic scope" value="Bacteria"/>
</dbReference>
<proteinExistence type="predicted"/>
<dbReference type="RefSeq" id="WP_012015193.1">
    <property type="nucleotide sequence ID" value="NC_009380.1"/>
</dbReference>
<dbReference type="InterPro" id="IPR001647">
    <property type="entry name" value="HTH_TetR"/>
</dbReference>
<feature type="DNA-binding region" description="H-T-H motif" evidence="4">
    <location>
        <begin position="36"/>
        <end position="55"/>
    </location>
</feature>
<dbReference type="KEGG" id="stp:Strop_3995"/>
<reference evidence="7" key="1">
    <citation type="journal article" date="2007" name="Proc. Natl. Acad. Sci. U.S.A.">
        <title>Genome sequencing reveals complex secondary metabolome in the marine actinomycete Salinispora tropica.</title>
        <authorList>
            <person name="Udwary D.W."/>
            <person name="Zeigler L."/>
            <person name="Asolkar R.N."/>
            <person name="Singan V."/>
            <person name="Lapidus A."/>
            <person name="Fenical W."/>
            <person name="Jensen P.R."/>
            <person name="Moore B.S."/>
        </authorList>
    </citation>
    <scope>NUCLEOTIDE SEQUENCE [LARGE SCALE GENOMIC DNA]</scope>
    <source>
        <strain evidence="7">ATCC BAA-916 / DSM 44818 / CNB-440</strain>
    </source>
</reference>
<dbReference type="EMBL" id="CP000667">
    <property type="protein sequence ID" value="ABP56425.1"/>
    <property type="molecule type" value="Genomic_DNA"/>
</dbReference>
<dbReference type="Gene3D" id="1.10.357.10">
    <property type="entry name" value="Tetracycline Repressor, domain 2"/>
    <property type="match status" value="1"/>
</dbReference>
<dbReference type="Pfam" id="PF16925">
    <property type="entry name" value="TetR_C_13"/>
    <property type="match status" value="1"/>
</dbReference>
<gene>
    <name evidence="6" type="ordered locus">Strop_3995</name>
</gene>
<dbReference type="HOGENOM" id="CLU_069356_23_1_11"/>
<dbReference type="InterPro" id="IPR009057">
    <property type="entry name" value="Homeodomain-like_sf"/>
</dbReference>
<keyword evidence="1" id="KW-0805">Transcription regulation</keyword>
<evidence type="ECO:0000313" key="7">
    <source>
        <dbReference type="Proteomes" id="UP000000235"/>
    </source>
</evidence>
<organism evidence="6 7">
    <name type="scientific">Salinispora tropica (strain ATCC BAA-916 / DSM 44818 / JCM 13857 / NBRC 105044 / CNB-440)</name>
    <dbReference type="NCBI Taxonomy" id="369723"/>
    <lineage>
        <taxon>Bacteria</taxon>
        <taxon>Bacillati</taxon>
        <taxon>Actinomycetota</taxon>
        <taxon>Actinomycetes</taxon>
        <taxon>Micromonosporales</taxon>
        <taxon>Micromonosporaceae</taxon>
        <taxon>Salinispora</taxon>
    </lineage>
</organism>
<dbReference type="PANTHER" id="PTHR47506">
    <property type="entry name" value="TRANSCRIPTIONAL REGULATORY PROTEIN"/>
    <property type="match status" value="1"/>
</dbReference>
<feature type="domain" description="HTH tetR-type" evidence="5">
    <location>
        <begin position="13"/>
        <end position="73"/>
    </location>
</feature>
<keyword evidence="7" id="KW-1185">Reference proteome</keyword>
<evidence type="ECO:0000313" key="6">
    <source>
        <dbReference type="EMBL" id="ABP56425.1"/>
    </source>
</evidence>
<keyword evidence="3" id="KW-0804">Transcription</keyword>
<dbReference type="InterPro" id="IPR011075">
    <property type="entry name" value="TetR_C"/>
</dbReference>
<dbReference type="STRING" id="369723.Strop_3995"/>
<evidence type="ECO:0000256" key="2">
    <source>
        <dbReference type="ARBA" id="ARBA00023125"/>
    </source>
</evidence>
<name>A4XBW8_SALTO</name>
<evidence type="ECO:0000256" key="3">
    <source>
        <dbReference type="ARBA" id="ARBA00023163"/>
    </source>
</evidence>
<evidence type="ECO:0000256" key="1">
    <source>
        <dbReference type="ARBA" id="ARBA00023015"/>
    </source>
</evidence>
<dbReference type="SUPFAM" id="SSF46689">
    <property type="entry name" value="Homeodomain-like"/>
    <property type="match status" value="1"/>
</dbReference>
<dbReference type="PROSITE" id="PS50977">
    <property type="entry name" value="HTH_TETR_2"/>
    <property type="match status" value="1"/>
</dbReference>
<evidence type="ECO:0000259" key="5">
    <source>
        <dbReference type="PROSITE" id="PS50977"/>
    </source>
</evidence>
<dbReference type="Pfam" id="PF00440">
    <property type="entry name" value="TetR_N"/>
    <property type="match status" value="1"/>
</dbReference>
<evidence type="ECO:0000256" key="4">
    <source>
        <dbReference type="PROSITE-ProRule" id="PRU00335"/>
    </source>
</evidence>
<dbReference type="AlphaFoldDB" id="A4XBW8"/>
<protein>
    <submittedName>
        <fullName evidence="6">Regulatory protein, TetR</fullName>
    </submittedName>
</protein>